<dbReference type="AlphaFoldDB" id="A0A5B8XS52"/>
<dbReference type="InterPro" id="IPR008948">
    <property type="entry name" value="L-Aspartase-like"/>
</dbReference>
<dbReference type="InterPro" id="IPR001106">
    <property type="entry name" value="Aromatic_Lyase"/>
</dbReference>
<dbReference type="SUPFAM" id="SSF48557">
    <property type="entry name" value="L-aspartase-like"/>
    <property type="match status" value="1"/>
</dbReference>
<dbReference type="CDD" id="cd00332">
    <property type="entry name" value="PAL-HAL"/>
    <property type="match status" value="1"/>
</dbReference>
<dbReference type="InterPro" id="IPR024083">
    <property type="entry name" value="Fumarase/histidase_N"/>
</dbReference>
<evidence type="ECO:0000313" key="1">
    <source>
        <dbReference type="EMBL" id="QED28384.1"/>
    </source>
</evidence>
<sequence>MKSVVFGSTPLTVEDIVGVAQGRFTPKLNVDPSFRKEIDHSRRKFEGLVGQDARVYGVTTGFGENIRMTIGSSEASNLAQNLIRFHGCGTGDIFGEHEAAAITACRLQSLCSPYSAVRWELLEQVLWMLQNRVLPAIPVEGSVGASGDLTPLSYLAASVAGTREVLWKSALHPTEEVFAELGRTPLDIGPKESLAIMNGTSAMTGVATLVIHRARRLSELAAYLSAVLSDVTDANSAHFDPRLHSSKPHAGQILAAERMARWLCYDPGRHVDPEQLQSVYSIRCAPHVIGVLSDTLKPATLWVETELNGSSDNPLFDAEMGVVLHGGNFYGGHVAMAMDMLKTSIASVADLMDRQMQLLCGPVVANGSHLPRNLVPPDHHEGGDARHGFKAMSIATSALAAEALKLTMPATAFSRSTESHNQDKVSMGTIAARDASRVMQLTERVAAILIIALAQAVDLRPPAATQKASRAFRDLIREDIDFADNDRRFDGDIRTVVGRLEASLVEDLRRLER</sequence>
<dbReference type="KEGG" id="bbae:FRD01_14310"/>
<dbReference type="Pfam" id="PF00221">
    <property type="entry name" value="Lyase_aromatic"/>
    <property type="match status" value="1"/>
</dbReference>
<name>A0A5B8XS52_9DELT</name>
<dbReference type="PANTHER" id="PTHR10362">
    <property type="entry name" value="HISTIDINE AMMONIA-LYASE"/>
    <property type="match status" value="1"/>
</dbReference>
<dbReference type="EMBL" id="CP042467">
    <property type="protein sequence ID" value="QED28384.1"/>
    <property type="molecule type" value="Genomic_DNA"/>
</dbReference>
<keyword evidence="1" id="KW-0456">Lyase</keyword>
<organism evidence="1 2">
    <name type="scientific">Microvenator marinus</name>
    <dbReference type="NCBI Taxonomy" id="2600177"/>
    <lineage>
        <taxon>Bacteria</taxon>
        <taxon>Deltaproteobacteria</taxon>
        <taxon>Bradymonadales</taxon>
        <taxon>Microvenatoraceae</taxon>
        <taxon>Microvenator</taxon>
    </lineage>
</organism>
<proteinExistence type="predicted"/>
<accession>A0A5B8XS52</accession>
<dbReference type="RefSeq" id="WP_146960762.1">
    <property type="nucleotide sequence ID" value="NZ_CP042467.1"/>
</dbReference>
<dbReference type="Gene3D" id="1.10.275.10">
    <property type="entry name" value="Fumarase/aspartase (N-terminal domain)"/>
    <property type="match status" value="1"/>
</dbReference>
<dbReference type="GO" id="GO:0016841">
    <property type="term" value="F:ammonia-lyase activity"/>
    <property type="evidence" value="ECO:0007669"/>
    <property type="project" value="InterPro"/>
</dbReference>
<dbReference type="PROSITE" id="PS00488">
    <property type="entry name" value="PAL_HISTIDASE"/>
    <property type="match status" value="1"/>
</dbReference>
<dbReference type="Gene3D" id="1.20.200.10">
    <property type="entry name" value="Fumarase/aspartase (Central domain)"/>
    <property type="match status" value="1"/>
</dbReference>
<gene>
    <name evidence="1" type="ORF">FRD01_14310</name>
</gene>
<dbReference type="InterPro" id="IPR022313">
    <property type="entry name" value="Phe/His_NH3-lyase_AS"/>
</dbReference>
<evidence type="ECO:0000313" key="2">
    <source>
        <dbReference type="Proteomes" id="UP000321595"/>
    </source>
</evidence>
<reference evidence="1 2" key="1">
    <citation type="submission" date="2019-08" db="EMBL/GenBank/DDBJ databases">
        <authorList>
            <person name="Liang Q."/>
        </authorList>
    </citation>
    <scope>NUCLEOTIDE SEQUENCE [LARGE SCALE GENOMIC DNA]</scope>
    <source>
        <strain evidence="1 2">V1718</strain>
    </source>
</reference>
<dbReference type="Proteomes" id="UP000321595">
    <property type="component" value="Chromosome"/>
</dbReference>
<protein>
    <submittedName>
        <fullName evidence="1">Aromatic amino acid lyase</fullName>
    </submittedName>
</protein>
<dbReference type="OrthoDB" id="9806955at2"/>
<keyword evidence="2" id="KW-1185">Reference proteome</keyword>